<feature type="transmembrane region" description="Helical" evidence="2">
    <location>
        <begin position="438"/>
        <end position="462"/>
    </location>
</feature>
<keyword evidence="3" id="KW-0732">Signal</keyword>
<evidence type="ECO:0000256" key="1">
    <source>
        <dbReference type="SAM" id="MobiDB-lite"/>
    </source>
</evidence>
<dbReference type="Proteomes" id="UP000663866">
    <property type="component" value="Unassembled WGS sequence"/>
</dbReference>
<evidence type="ECO:0000313" key="6">
    <source>
        <dbReference type="Proteomes" id="UP000663856"/>
    </source>
</evidence>
<evidence type="ECO:0000313" key="5">
    <source>
        <dbReference type="EMBL" id="CAF4083298.1"/>
    </source>
</evidence>
<evidence type="ECO:0000256" key="2">
    <source>
        <dbReference type="SAM" id="Phobius"/>
    </source>
</evidence>
<dbReference type="Proteomes" id="UP000663856">
    <property type="component" value="Unassembled WGS sequence"/>
</dbReference>
<keyword evidence="2" id="KW-0472">Membrane</keyword>
<feature type="region of interest" description="Disordered" evidence="1">
    <location>
        <begin position="493"/>
        <end position="546"/>
    </location>
</feature>
<gene>
    <name evidence="5" type="ORF">OVN521_LOCUS19907</name>
    <name evidence="4" type="ORF">WKI299_LOCUS4548</name>
</gene>
<evidence type="ECO:0000313" key="7">
    <source>
        <dbReference type="Proteomes" id="UP000663866"/>
    </source>
</evidence>
<comment type="caution">
    <text evidence="4">The sequence shown here is derived from an EMBL/GenBank/DDBJ whole genome shotgun (WGS) entry which is preliminary data.</text>
</comment>
<evidence type="ECO:0000313" key="4">
    <source>
        <dbReference type="EMBL" id="CAF1996815.1"/>
    </source>
</evidence>
<feature type="compositionally biased region" description="Polar residues" evidence="1">
    <location>
        <begin position="510"/>
        <end position="540"/>
    </location>
</feature>
<feature type="signal peptide" evidence="3">
    <location>
        <begin position="1"/>
        <end position="20"/>
    </location>
</feature>
<proteinExistence type="predicted"/>
<keyword evidence="7" id="KW-1185">Reference proteome</keyword>
<dbReference type="AlphaFoldDB" id="A0A816MGR0"/>
<accession>A0A816MGR0</accession>
<dbReference type="EMBL" id="CAJOBG010003841">
    <property type="protein sequence ID" value="CAF4083298.1"/>
    <property type="molecule type" value="Genomic_DNA"/>
</dbReference>
<name>A0A816MGR0_9BILA</name>
<organism evidence="4 6">
    <name type="scientific">Rotaria magnacalcarata</name>
    <dbReference type="NCBI Taxonomy" id="392030"/>
    <lineage>
        <taxon>Eukaryota</taxon>
        <taxon>Metazoa</taxon>
        <taxon>Spiralia</taxon>
        <taxon>Gnathifera</taxon>
        <taxon>Rotifera</taxon>
        <taxon>Eurotatoria</taxon>
        <taxon>Bdelloidea</taxon>
        <taxon>Philodinida</taxon>
        <taxon>Philodinidae</taxon>
        <taxon>Rotaria</taxon>
    </lineage>
</organism>
<protein>
    <submittedName>
        <fullName evidence="4">Uncharacterized protein</fullName>
    </submittedName>
</protein>
<sequence length="546" mass="62298">MRYSYYLIIILIFILNLAFTWPTPSIITSKKQSLKNVTSLNIHQRISVQADKLRNIATSTGDRFAYAHKYEEEEIEDNDAPVTDEVSSVVVLTSLTGVYVWWPTIFGGDDSFHILLTQEDVPRFHDVTGDDHGNIYLTVPHERTVYRLEYLNGWWISNFSNHSIINSIRSEMPLFVNIHYVSSILYVYGHSDIQTIDLLQKPRTRGSAPFTKRLRELSPNLRITDMIIDQLTSDGYILGDSYGWCTVIRCSLTVNECVFLFKIPTSHDNRPYPCTASIDFSSKIMYLSLEEKVLVVHLNEQTNFDRRQVLTEKRGPRSTLGYDDIVNYNNFILYTDVLRPLLHICTLKNANPCINISLRFPFAERSILPLRLSIIRVSNLQPPISDDENDIELRTNESTPILSPVSLLMSNKTTELQRLIDDTSIKPYMHEETTVNKIWILILGIFMGLIFAGLSFLVYYIIWNKNRPKLKKDFPPIDSKSSSIKAGAAGFKPLLNTNQSNESKTRNESSKVGSTDSNVNESNTESSGELTTFTSSSSSYRPDIIL</sequence>
<reference evidence="4" key="1">
    <citation type="submission" date="2021-02" db="EMBL/GenBank/DDBJ databases">
        <authorList>
            <person name="Nowell W R."/>
        </authorList>
    </citation>
    <scope>NUCLEOTIDE SEQUENCE</scope>
</reference>
<evidence type="ECO:0000256" key="3">
    <source>
        <dbReference type="SAM" id="SignalP"/>
    </source>
</evidence>
<dbReference type="EMBL" id="CAJNRF010001162">
    <property type="protein sequence ID" value="CAF1996815.1"/>
    <property type="molecule type" value="Genomic_DNA"/>
</dbReference>
<feature type="chain" id="PRO_5036230321" evidence="3">
    <location>
        <begin position="21"/>
        <end position="546"/>
    </location>
</feature>
<keyword evidence="2" id="KW-0812">Transmembrane</keyword>
<keyword evidence="2" id="KW-1133">Transmembrane helix</keyword>